<dbReference type="Proteomes" id="UP001628193">
    <property type="component" value="Unassembled WGS sequence"/>
</dbReference>
<dbReference type="EMBL" id="BAAFGK010000004">
    <property type="protein sequence ID" value="GAB0056828.1"/>
    <property type="molecule type" value="Genomic_DNA"/>
</dbReference>
<dbReference type="Gene3D" id="3.30.70.250">
    <property type="entry name" value="Malonyl-CoA ACP transacylase, ACP-binding"/>
    <property type="match status" value="1"/>
</dbReference>
<evidence type="ECO:0000256" key="3">
    <source>
        <dbReference type="ARBA" id="ARBA00022679"/>
    </source>
</evidence>
<dbReference type="InterPro" id="IPR050858">
    <property type="entry name" value="Mal-CoA-ACP_Trans/PKS_FabD"/>
</dbReference>
<dbReference type="SMART" id="SM00827">
    <property type="entry name" value="PKS_AT"/>
    <property type="match status" value="1"/>
</dbReference>
<dbReference type="PANTHER" id="PTHR42681">
    <property type="entry name" value="MALONYL-COA-ACYL CARRIER PROTEIN TRANSACYLASE, MITOCHONDRIAL"/>
    <property type="match status" value="1"/>
</dbReference>
<dbReference type="PIRSF" id="PIRSF000446">
    <property type="entry name" value="Mct"/>
    <property type="match status" value="1"/>
</dbReference>
<dbReference type="SUPFAM" id="SSF52151">
    <property type="entry name" value="FabD/lysophospholipase-like"/>
    <property type="match status" value="1"/>
</dbReference>
<comment type="similarity">
    <text evidence="6">Belongs to the fabD family.</text>
</comment>
<dbReference type="EC" id="2.3.1.39" evidence="1 6"/>
<dbReference type="InterPro" id="IPR024925">
    <property type="entry name" value="Malonyl_CoA-ACP_transAc"/>
</dbReference>
<sequence length="311" mass="32842">MGKIAFLFPGQGSQSVGMGRELHDADPAIATLFAEANATLGFDLTDLMFNGPDETLRLTENAQPALVLTGLAAHHLVTERTRLRADYVAGHSLGEYAAIAAAGGFPALDAVRLVRKRGEAMRSALPAGVGGMAAVLNMAPADVEKICQQAAAETDLFCAPANYNTATQLVISGHVAAVQRAVELVKATKAKALPVPVSAAFHTPLMAKAAATMAEFLAEQPIQDLAIPLIANVTADALTQGEMVKENLIEQITDPVRWEASMLRLVALGVDTFVELGSGTVLAGMMKRIHKEARILSINTPADLEKLTDWI</sequence>
<keyword evidence="3 6" id="KW-0808">Transferase</keyword>
<dbReference type="InterPro" id="IPR014043">
    <property type="entry name" value="Acyl_transferase_dom"/>
</dbReference>
<name>A0ABQ0C7G9_9PROT</name>
<evidence type="ECO:0000256" key="4">
    <source>
        <dbReference type="ARBA" id="ARBA00023315"/>
    </source>
</evidence>
<feature type="domain" description="Malonyl-CoA:ACP transacylase (MAT)" evidence="7">
    <location>
        <begin position="7"/>
        <end position="303"/>
    </location>
</feature>
<keyword evidence="4 6" id="KW-0012">Acyltransferase</keyword>
<evidence type="ECO:0000313" key="9">
    <source>
        <dbReference type="Proteomes" id="UP001628193"/>
    </source>
</evidence>
<dbReference type="NCBIfam" id="TIGR00128">
    <property type="entry name" value="fabD"/>
    <property type="match status" value="1"/>
</dbReference>
<dbReference type="Gene3D" id="3.40.366.10">
    <property type="entry name" value="Malonyl-Coenzyme A Acyl Carrier Protein, domain 2"/>
    <property type="match status" value="1"/>
</dbReference>
<dbReference type="InterPro" id="IPR016035">
    <property type="entry name" value="Acyl_Trfase/lysoPLipase"/>
</dbReference>
<proteinExistence type="inferred from homology"/>
<protein>
    <recommendedName>
        <fullName evidence="2 6">Malonyl CoA-acyl carrier protein transacylase</fullName>
        <ecNumber evidence="1 6">2.3.1.39</ecNumber>
    </recommendedName>
</protein>
<evidence type="ECO:0000256" key="5">
    <source>
        <dbReference type="ARBA" id="ARBA00048462"/>
    </source>
</evidence>
<dbReference type="RefSeq" id="WP_420904549.1">
    <property type="nucleotide sequence ID" value="NZ_BAAFGK010000004.1"/>
</dbReference>
<dbReference type="InterPro" id="IPR016036">
    <property type="entry name" value="Malonyl_transacylase_ACP-bd"/>
</dbReference>
<dbReference type="InterPro" id="IPR004410">
    <property type="entry name" value="Malonyl_CoA-ACP_transAc_FabD"/>
</dbReference>
<evidence type="ECO:0000259" key="7">
    <source>
        <dbReference type="SMART" id="SM00827"/>
    </source>
</evidence>
<accession>A0ABQ0C7G9</accession>
<evidence type="ECO:0000256" key="1">
    <source>
        <dbReference type="ARBA" id="ARBA00013258"/>
    </source>
</evidence>
<organism evidence="8 9">
    <name type="scientific">Candidatus Magnetaquiglobus chichijimensis</name>
    <dbReference type="NCBI Taxonomy" id="3141448"/>
    <lineage>
        <taxon>Bacteria</taxon>
        <taxon>Pseudomonadati</taxon>
        <taxon>Pseudomonadota</taxon>
        <taxon>Magnetococcia</taxon>
        <taxon>Magnetococcales</taxon>
        <taxon>Candidatus Magnetaquicoccaceae</taxon>
        <taxon>Candidatus Magnetaquiglobus</taxon>
    </lineage>
</organism>
<reference evidence="8 9" key="1">
    <citation type="submission" date="2024-09" db="EMBL/GenBank/DDBJ databases">
        <title>Draft genome sequence of Candidatus Magnetaquicoccaceae bacterium FCR-1.</title>
        <authorList>
            <person name="Shimoshige H."/>
            <person name="Shimamura S."/>
            <person name="Taoka A."/>
            <person name="Kobayashi H."/>
            <person name="Maekawa T."/>
        </authorList>
    </citation>
    <scope>NUCLEOTIDE SEQUENCE [LARGE SCALE GENOMIC DNA]</scope>
    <source>
        <strain evidence="8 9">FCR-1</strain>
    </source>
</reference>
<gene>
    <name evidence="8" type="primary">fabD</name>
    <name evidence="8" type="ORF">SIID45300_01140</name>
</gene>
<dbReference type="PANTHER" id="PTHR42681:SF1">
    <property type="entry name" value="MALONYL-COA-ACYL CARRIER PROTEIN TRANSACYLASE, MITOCHONDRIAL"/>
    <property type="match status" value="1"/>
</dbReference>
<comment type="caution">
    <text evidence="8">The sequence shown here is derived from an EMBL/GenBank/DDBJ whole genome shotgun (WGS) entry which is preliminary data.</text>
</comment>
<keyword evidence="9" id="KW-1185">Reference proteome</keyword>
<dbReference type="Pfam" id="PF00698">
    <property type="entry name" value="Acyl_transf_1"/>
    <property type="match status" value="1"/>
</dbReference>
<evidence type="ECO:0000256" key="6">
    <source>
        <dbReference type="PIRNR" id="PIRNR000446"/>
    </source>
</evidence>
<dbReference type="SUPFAM" id="SSF55048">
    <property type="entry name" value="Probable ACP-binding domain of malonyl-CoA ACP transacylase"/>
    <property type="match status" value="1"/>
</dbReference>
<dbReference type="GO" id="GO:0004314">
    <property type="term" value="F:[acyl-carrier-protein] S-malonyltransferase activity"/>
    <property type="evidence" value="ECO:0007669"/>
    <property type="project" value="UniProtKB-EC"/>
</dbReference>
<comment type="catalytic activity">
    <reaction evidence="5 6">
        <text>holo-[ACP] + malonyl-CoA = malonyl-[ACP] + CoA</text>
        <dbReference type="Rhea" id="RHEA:41792"/>
        <dbReference type="Rhea" id="RHEA-COMP:9623"/>
        <dbReference type="Rhea" id="RHEA-COMP:9685"/>
        <dbReference type="ChEBI" id="CHEBI:57287"/>
        <dbReference type="ChEBI" id="CHEBI:57384"/>
        <dbReference type="ChEBI" id="CHEBI:64479"/>
        <dbReference type="ChEBI" id="CHEBI:78449"/>
        <dbReference type="EC" id="2.3.1.39"/>
    </reaction>
</comment>
<evidence type="ECO:0000256" key="2">
    <source>
        <dbReference type="ARBA" id="ARBA00018953"/>
    </source>
</evidence>
<evidence type="ECO:0000313" key="8">
    <source>
        <dbReference type="EMBL" id="GAB0056828.1"/>
    </source>
</evidence>
<dbReference type="InterPro" id="IPR001227">
    <property type="entry name" value="Ac_transferase_dom_sf"/>
</dbReference>